<evidence type="ECO:0000256" key="1">
    <source>
        <dbReference type="SAM" id="Phobius"/>
    </source>
</evidence>
<evidence type="ECO:0008006" key="4">
    <source>
        <dbReference type="Google" id="ProtNLM"/>
    </source>
</evidence>
<dbReference type="RefSeq" id="WP_394846788.1">
    <property type="nucleotide sequence ID" value="NZ_CP089982.1"/>
</dbReference>
<dbReference type="EMBL" id="CP089982">
    <property type="protein sequence ID" value="WXA96175.1"/>
    <property type="molecule type" value="Genomic_DNA"/>
</dbReference>
<proteinExistence type="predicted"/>
<feature type="transmembrane region" description="Helical" evidence="1">
    <location>
        <begin position="6"/>
        <end position="24"/>
    </location>
</feature>
<protein>
    <recommendedName>
        <fullName evidence="4">DUF4345 domain-containing protein</fullName>
    </recommendedName>
</protein>
<reference evidence="2 3" key="1">
    <citation type="submission" date="2021-12" db="EMBL/GenBank/DDBJ databases">
        <title>Discovery of the Pendulisporaceae a myxobacterial family with distinct sporulation behavior and unique specialized metabolism.</title>
        <authorList>
            <person name="Garcia R."/>
            <person name="Popoff A."/>
            <person name="Bader C.D."/>
            <person name="Loehr J."/>
            <person name="Walesch S."/>
            <person name="Walt C."/>
            <person name="Boldt J."/>
            <person name="Bunk B."/>
            <person name="Haeckl F.J.F.P.J."/>
            <person name="Gunesch A.P."/>
            <person name="Birkelbach J."/>
            <person name="Nuebel U."/>
            <person name="Pietschmann T."/>
            <person name="Bach T."/>
            <person name="Mueller R."/>
        </authorList>
    </citation>
    <scope>NUCLEOTIDE SEQUENCE [LARGE SCALE GENOMIC DNA]</scope>
    <source>
        <strain evidence="2 3">MSr12523</strain>
    </source>
</reference>
<keyword evidence="1" id="KW-1133">Transmembrane helix</keyword>
<feature type="transmembrane region" description="Helical" evidence="1">
    <location>
        <begin position="68"/>
        <end position="88"/>
    </location>
</feature>
<accession>A0ABZ2KF28</accession>
<name>A0ABZ2KF28_9BACT</name>
<sequence>MHAKQIVAAVQSAVFVGTGIWPIVSPRSFQSVTGPKRDMWLAQTIGLLIASVGATLGVGARRRIRSEVAMLGASSAAALAICDVAFVAKRRISRVYLLDALLETGFVAGWLLPTRSPQTRLETP</sequence>
<evidence type="ECO:0000313" key="2">
    <source>
        <dbReference type="EMBL" id="WXA96175.1"/>
    </source>
</evidence>
<gene>
    <name evidence="2" type="ORF">LZC95_04900</name>
</gene>
<organism evidence="2 3">
    <name type="scientific">Pendulispora brunnea</name>
    <dbReference type="NCBI Taxonomy" id="2905690"/>
    <lineage>
        <taxon>Bacteria</taxon>
        <taxon>Pseudomonadati</taxon>
        <taxon>Myxococcota</taxon>
        <taxon>Myxococcia</taxon>
        <taxon>Myxococcales</taxon>
        <taxon>Sorangiineae</taxon>
        <taxon>Pendulisporaceae</taxon>
        <taxon>Pendulispora</taxon>
    </lineage>
</organism>
<keyword evidence="3" id="KW-1185">Reference proteome</keyword>
<evidence type="ECO:0000313" key="3">
    <source>
        <dbReference type="Proteomes" id="UP001379533"/>
    </source>
</evidence>
<feature type="transmembrane region" description="Helical" evidence="1">
    <location>
        <begin position="45"/>
        <end position="62"/>
    </location>
</feature>
<keyword evidence="1" id="KW-0472">Membrane</keyword>
<dbReference type="Proteomes" id="UP001379533">
    <property type="component" value="Chromosome"/>
</dbReference>
<keyword evidence="1" id="KW-0812">Transmembrane</keyword>